<sequence length="153" mass="17474">VQNEKSRQSLQGDEVEAQVTGLEREIVNGMNLTKNTQVIVPVTSGLDPMRHRAIKIIEDPTTSNPTEDSAQVWNHLLPDQYHGPFFNLNLHEWLMHNLINKMHVNVEGWETLFGVTAWRIWSGRNEALLADKEFVVPQKVREVDKIVNNIDAA</sequence>
<protein>
    <submittedName>
        <fullName evidence="1">Polynucleotidyl transferase</fullName>
    </submittedName>
</protein>
<evidence type="ECO:0000313" key="2">
    <source>
        <dbReference type="Proteomes" id="UP000325081"/>
    </source>
</evidence>
<dbReference type="AlphaFoldDB" id="A0A5A7QJL4"/>
<organism evidence="1 2">
    <name type="scientific">Striga asiatica</name>
    <name type="common">Asiatic witchweed</name>
    <name type="synonym">Buchnera asiatica</name>
    <dbReference type="NCBI Taxonomy" id="4170"/>
    <lineage>
        <taxon>Eukaryota</taxon>
        <taxon>Viridiplantae</taxon>
        <taxon>Streptophyta</taxon>
        <taxon>Embryophyta</taxon>
        <taxon>Tracheophyta</taxon>
        <taxon>Spermatophyta</taxon>
        <taxon>Magnoliopsida</taxon>
        <taxon>eudicotyledons</taxon>
        <taxon>Gunneridae</taxon>
        <taxon>Pentapetalae</taxon>
        <taxon>asterids</taxon>
        <taxon>lamiids</taxon>
        <taxon>Lamiales</taxon>
        <taxon>Orobanchaceae</taxon>
        <taxon>Buchnereae</taxon>
        <taxon>Striga</taxon>
    </lineage>
</organism>
<feature type="non-terminal residue" evidence="1">
    <location>
        <position position="153"/>
    </location>
</feature>
<dbReference type="OrthoDB" id="10527570at2759"/>
<dbReference type="Proteomes" id="UP000325081">
    <property type="component" value="Unassembled WGS sequence"/>
</dbReference>
<keyword evidence="1" id="KW-0808">Transferase</keyword>
<comment type="caution">
    <text evidence="1">The sequence shown here is derived from an EMBL/GenBank/DDBJ whole genome shotgun (WGS) entry which is preliminary data.</text>
</comment>
<name>A0A5A7QJL4_STRAF</name>
<reference evidence="2" key="1">
    <citation type="journal article" date="2019" name="Curr. Biol.">
        <title>Genome Sequence of Striga asiatica Provides Insight into the Evolution of Plant Parasitism.</title>
        <authorList>
            <person name="Yoshida S."/>
            <person name="Kim S."/>
            <person name="Wafula E.K."/>
            <person name="Tanskanen J."/>
            <person name="Kim Y.M."/>
            <person name="Honaas L."/>
            <person name="Yang Z."/>
            <person name="Spallek T."/>
            <person name="Conn C.E."/>
            <person name="Ichihashi Y."/>
            <person name="Cheong K."/>
            <person name="Cui S."/>
            <person name="Der J.P."/>
            <person name="Gundlach H."/>
            <person name="Jiao Y."/>
            <person name="Hori C."/>
            <person name="Ishida J.K."/>
            <person name="Kasahara H."/>
            <person name="Kiba T."/>
            <person name="Kim M.S."/>
            <person name="Koo N."/>
            <person name="Laohavisit A."/>
            <person name="Lee Y.H."/>
            <person name="Lumba S."/>
            <person name="McCourt P."/>
            <person name="Mortimer J.C."/>
            <person name="Mutuku J.M."/>
            <person name="Nomura T."/>
            <person name="Sasaki-Sekimoto Y."/>
            <person name="Seto Y."/>
            <person name="Wang Y."/>
            <person name="Wakatake T."/>
            <person name="Sakakibara H."/>
            <person name="Demura T."/>
            <person name="Yamaguchi S."/>
            <person name="Yoneyama K."/>
            <person name="Manabe R.I."/>
            <person name="Nelson D.C."/>
            <person name="Schulman A.H."/>
            <person name="Timko M.P."/>
            <person name="dePamphilis C.W."/>
            <person name="Choi D."/>
            <person name="Shirasu K."/>
        </authorList>
    </citation>
    <scope>NUCLEOTIDE SEQUENCE [LARGE SCALE GENOMIC DNA]</scope>
    <source>
        <strain evidence="2">cv. UVA1</strain>
    </source>
</reference>
<dbReference type="EMBL" id="BKCP01007181">
    <property type="protein sequence ID" value="GER45098.1"/>
    <property type="molecule type" value="Genomic_DNA"/>
</dbReference>
<dbReference type="GO" id="GO:0016740">
    <property type="term" value="F:transferase activity"/>
    <property type="evidence" value="ECO:0007669"/>
    <property type="project" value="UniProtKB-KW"/>
</dbReference>
<accession>A0A5A7QJL4</accession>
<gene>
    <name evidence="1" type="ORF">STAS_22026</name>
</gene>
<evidence type="ECO:0000313" key="1">
    <source>
        <dbReference type="EMBL" id="GER45098.1"/>
    </source>
</evidence>
<proteinExistence type="predicted"/>
<keyword evidence="2" id="KW-1185">Reference proteome</keyword>
<feature type="non-terminal residue" evidence="1">
    <location>
        <position position="1"/>
    </location>
</feature>